<protein>
    <submittedName>
        <fullName evidence="1">Uncharacterized protein</fullName>
    </submittedName>
</protein>
<dbReference type="Proteomes" id="UP000324832">
    <property type="component" value="Unassembled WGS sequence"/>
</dbReference>
<name>A0A5E4QTI7_9NEOP</name>
<accession>A0A5E4QTI7</accession>
<dbReference type="EMBL" id="FZQP02005288">
    <property type="protein sequence ID" value="VVD01295.1"/>
    <property type="molecule type" value="Genomic_DNA"/>
</dbReference>
<keyword evidence="2" id="KW-1185">Reference proteome</keyword>
<gene>
    <name evidence="1" type="ORF">LSINAPIS_LOCUS11748</name>
</gene>
<evidence type="ECO:0000313" key="1">
    <source>
        <dbReference type="EMBL" id="VVD01295.1"/>
    </source>
</evidence>
<organism evidence="1 2">
    <name type="scientific">Leptidea sinapis</name>
    <dbReference type="NCBI Taxonomy" id="189913"/>
    <lineage>
        <taxon>Eukaryota</taxon>
        <taxon>Metazoa</taxon>
        <taxon>Ecdysozoa</taxon>
        <taxon>Arthropoda</taxon>
        <taxon>Hexapoda</taxon>
        <taxon>Insecta</taxon>
        <taxon>Pterygota</taxon>
        <taxon>Neoptera</taxon>
        <taxon>Endopterygota</taxon>
        <taxon>Lepidoptera</taxon>
        <taxon>Glossata</taxon>
        <taxon>Ditrysia</taxon>
        <taxon>Papilionoidea</taxon>
        <taxon>Pieridae</taxon>
        <taxon>Dismorphiinae</taxon>
        <taxon>Leptidea</taxon>
    </lineage>
</organism>
<proteinExistence type="predicted"/>
<evidence type="ECO:0000313" key="2">
    <source>
        <dbReference type="Proteomes" id="UP000324832"/>
    </source>
</evidence>
<reference evidence="1 2" key="1">
    <citation type="submission" date="2017-07" db="EMBL/GenBank/DDBJ databases">
        <authorList>
            <person name="Talla V."/>
            <person name="Backstrom N."/>
        </authorList>
    </citation>
    <scope>NUCLEOTIDE SEQUENCE [LARGE SCALE GENOMIC DNA]</scope>
</reference>
<sequence length="140" mass="16783">MNNLNNLDKTEKKMSFFQKIKKLFQKSKKDVRDLLKSKVPKSNIIDNIARRRIDEIGNNKLREYEEKLRQWQNSLNVAQRLKRSPKDIYKFVNRIKSIIPEYLHKKVKPAVDFKQKKNRTVTTKHRYELSATTEGTQLHN</sequence>
<dbReference type="AlphaFoldDB" id="A0A5E4QTI7"/>